<accession>A0ABQ4ZFN0</accession>
<dbReference type="EMBL" id="BQNB010011282">
    <property type="protein sequence ID" value="GJS88551.1"/>
    <property type="molecule type" value="Genomic_DNA"/>
</dbReference>
<gene>
    <name evidence="2" type="ORF">Tco_0771187</name>
</gene>
<dbReference type="InterPro" id="IPR037151">
    <property type="entry name" value="AlkB-like_sf"/>
</dbReference>
<evidence type="ECO:0000256" key="1">
    <source>
        <dbReference type="ARBA" id="ARBA00007879"/>
    </source>
</evidence>
<keyword evidence="3" id="KW-1185">Reference proteome</keyword>
<organism evidence="2 3">
    <name type="scientific">Tanacetum coccineum</name>
    <dbReference type="NCBI Taxonomy" id="301880"/>
    <lineage>
        <taxon>Eukaryota</taxon>
        <taxon>Viridiplantae</taxon>
        <taxon>Streptophyta</taxon>
        <taxon>Embryophyta</taxon>
        <taxon>Tracheophyta</taxon>
        <taxon>Spermatophyta</taxon>
        <taxon>Magnoliopsida</taxon>
        <taxon>eudicotyledons</taxon>
        <taxon>Gunneridae</taxon>
        <taxon>Pentapetalae</taxon>
        <taxon>asterids</taxon>
        <taxon>campanulids</taxon>
        <taxon>Asterales</taxon>
        <taxon>Asteraceae</taxon>
        <taxon>Asteroideae</taxon>
        <taxon>Anthemideae</taxon>
        <taxon>Anthemidinae</taxon>
        <taxon>Tanacetum</taxon>
    </lineage>
</organism>
<evidence type="ECO:0000313" key="2">
    <source>
        <dbReference type="EMBL" id="GJS88551.1"/>
    </source>
</evidence>
<dbReference type="Gene3D" id="2.60.120.590">
    <property type="entry name" value="Alpha-ketoglutarate-dependent dioxygenase AlkB-like"/>
    <property type="match status" value="1"/>
</dbReference>
<dbReference type="PANTHER" id="PTHR31447">
    <property type="entry name" value="HYDROXYPROLINE-RICH GLYCOPROTEIN FAMILY PROTEIN-RELATED"/>
    <property type="match status" value="1"/>
</dbReference>
<dbReference type="InterPro" id="IPR044842">
    <property type="entry name" value="ALKBH9B/ALKBH10B-like"/>
</dbReference>
<dbReference type="Proteomes" id="UP001151760">
    <property type="component" value="Unassembled WGS sequence"/>
</dbReference>
<comment type="caution">
    <text evidence="2">The sequence shown here is derived from an EMBL/GenBank/DDBJ whole genome shotgun (WGS) entry which is preliminary data.</text>
</comment>
<name>A0ABQ4ZFN0_9ASTR</name>
<evidence type="ECO:0000313" key="3">
    <source>
        <dbReference type="Proteomes" id="UP001151760"/>
    </source>
</evidence>
<sequence>MLTLMLLNLPRNRLLVVPLWSTVGQGTELQSALSCLLKLFGRGTGGLGTVFESPLRSPHVSPPVTPPVSTTEGVAGDPVTLTSLSLVVNSLVQKVSSLENALTDTKQTHGKRQRNVNVYGIWLWIDEMVEPDADWDVFLDLARRSPTSGHVTPSMATTSKPLSEEEIEAAKDYSQQERAKCRKHAKAVNNGTQMLHGAAVKAIHVICHIRACPIGPRVEARRDQIKMTKGFNAKESVKGHMVNLSRFEGHIEPIPAPLEGVINHLIKYHFISENRRPNSCIISFFDEGEYSQPFLKPPHLDQPISTLVLSESSYGVRIRI</sequence>
<dbReference type="PANTHER" id="PTHR31447:SF16">
    <property type="entry name" value="ALPHA-KETOGLUTARATE-DEPENDENT DIOXYGENASE ALKB-LIKE SUPERFAMILY"/>
    <property type="match status" value="1"/>
</dbReference>
<comment type="similarity">
    <text evidence="1">Belongs to the alkB family.</text>
</comment>
<proteinExistence type="inferred from homology"/>
<reference evidence="2" key="1">
    <citation type="journal article" date="2022" name="Int. J. Mol. Sci.">
        <title>Draft Genome of Tanacetum Coccineum: Genomic Comparison of Closely Related Tanacetum-Family Plants.</title>
        <authorList>
            <person name="Yamashiro T."/>
            <person name="Shiraishi A."/>
            <person name="Nakayama K."/>
            <person name="Satake H."/>
        </authorList>
    </citation>
    <scope>NUCLEOTIDE SEQUENCE</scope>
</reference>
<reference evidence="2" key="2">
    <citation type="submission" date="2022-01" db="EMBL/GenBank/DDBJ databases">
        <authorList>
            <person name="Yamashiro T."/>
            <person name="Shiraishi A."/>
            <person name="Satake H."/>
            <person name="Nakayama K."/>
        </authorList>
    </citation>
    <scope>NUCLEOTIDE SEQUENCE</scope>
</reference>
<protein>
    <submittedName>
        <fullName evidence="2">Oxidoreductase, 2OG-Fe(II) oxygenase family protein</fullName>
    </submittedName>
</protein>